<keyword evidence="10 11" id="KW-0131">Cell cycle</keyword>
<name>A0A8B8PGF2_9MYRT</name>
<evidence type="ECO:0000256" key="4">
    <source>
        <dbReference type="ARBA" id="ARBA00023134"/>
    </source>
</evidence>
<dbReference type="SUPFAM" id="SSF47364">
    <property type="entry name" value="Domain of the SRP/SRP receptor G-proteins"/>
    <property type="match status" value="1"/>
</dbReference>
<dbReference type="GO" id="GO:0051301">
    <property type="term" value="P:cell division"/>
    <property type="evidence" value="ECO:0007669"/>
    <property type="project" value="UniProtKB-KW"/>
</dbReference>
<dbReference type="Pfam" id="PF00448">
    <property type="entry name" value="SRP54"/>
    <property type="match status" value="1"/>
</dbReference>
<dbReference type="GO" id="GO:0016020">
    <property type="term" value="C:membrane"/>
    <property type="evidence" value="ECO:0007669"/>
    <property type="project" value="UniProtKB-SubCell"/>
</dbReference>
<dbReference type="PANTHER" id="PTHR43134:SF7">
    <property type="entry name" value="CELL DIVISION PROTEIN FTSY HOMOLOG, CHLOROPLASTIC"/>
    <property type="match status" value="1"/>
</dbReference>
<dbReference type="Pfam" id="PF02881">
    <property type="entry name" value="SRP54_N"/>
    <property type="match status" value="1"/>
</dbReference>
<dbReference type="GeneID" id="115743203"/>
<dbReference type="InterPro" id="IPR013822">
    <property type="entry name" value="Signal_recog_particl_SRP54_hlx"/>
</dbReference>
<evidence type="ECO:0000259" key="8">
    <source>
        <dbReference type="PROSITE" id="PS00300"/>
    </source>
</evidence>
<gene>
    <name evidence="10 11 12 13" type="primary">LOC115743203</name>
</gene>
<keyword evidence="4" id="KW-0342">GTP-binding</keyword>
<dbReference type="InterPro" id="IPR042101">
    <property type="entry name" value="SRP54_N_sf"/>
</dbReference>
<dbReference type="SMART" id="SM00963">
    <property type="entry name" value="SRP54_N"/>
    <property type="match status" value="1"/>
</dbReference>
<keyword evidence="6" id="KW-0675">Receptor</keyword>
<feature type="compositionally biased region" description="Low complexity" evidence="7">
    <location>
        <begin position="1"/>
        <end position="16"/>
    </location>
</feature>
<feature type="domain" description="SRP54-type proteins GTP-binding" evidence="8">
    <location>
        <begin position="378"/>
        <end position="391"/>
    </location>
</feature>
<dbReference type="RefSeq" id="XP_030533771.1">
    <property type="nucleotide sequence ID" value="XM_030677911.1"/>
</dbReference>
<evidence type="ECO:0000313" key="12">
    <source>
        <dbReference type="RefSeq" id="XP_030533771.1"/>
    </source>
</evidence>
<protein>
    <submittedName>
        <fullName evidence="10 11">Cell division protein FtsY homolog, chloroplastic isoform X1</fullName>
    </submittedName>
</protein>
<dbReference type="InterPro" id="IPR003593">
    <property type="entry name" value="AAA+_ATPase"/>
</dbReference>
<dbReference type="RefSeq" id="XP_030533770.1">
    <property type="nucleotide sequence ID" value="XM_030677910.1"/>
</dbReference>
<evidence type="ECO:0000313" key="11">
    <source>
        <dbReference type="RefSeq" id="XP_030533770.1"/>
    </source>
</evidence>
<dbReference type="InterPro" id="IPR000897">
    <property type="entry name" value="SRP54_GTPase_dom"/>
</dbReference>
<sequence>MASPSASSHLSLISKPSKPPPQTQPQPQPLGLLFQFPPSRSTASSISRPADSRFRCSASQTGFFTRLGRLMKEKAKSDVEKIFSGFSKTRDNLAVIDELLLYWNLADTDRVLDELEEALLVADFGPKITIRIVDRLREDILAGKLKSGAEIKDALKKSVLEFLNKMGSKTELQLGFRKPAVVMIVGVNGGGKTTSLGKLANRLKREGAKVLLAAGDTFRAAATDQLEIWAERTGCEIVVAEGEKPKASSVLSQAVKRGKEQGFDVVLCDTSGRLHTNYSLMEELIACKKAVAKVVRGAPNVQFIFSCHKQKLIISGISSFGLFQEILLVLDGTTGLNMLPQAREFNDVVGVTGFILTKLDGSARGGCVVSVVDELGIPVKFVGVGEGVEDLQPFDAEAFVDAIFA</sequence>
<dbReference type="GO" id="GO:0005525">
    <property type="term" value="F:GTP binding"/>
    <property type="evidence" value="ECO:0007669"/>
    <property type="project" value="UniProtKB-KW"/>
</dbReference>
<comment type="subcellular location">
    <subcellularLocation>
        <location evidence="1">Membrane</location>
        <topology evidence="1">Peripheral membrane protein</topology>
    </subcellularLocation>
</comment>
<evidence type="ECO:0000313" key="10">
    <source>
        <dbReference type="RefSeq" id="XP_030533769.1"/>
    </source>
</evidence>
<keyword evidence="9" id="KW-1185">Reference proteome</keyword>
<dbReference type="Gene3D" id="3.40.50.300">
    <property type="entry name" value="P-loop containing nucleotide triphosphate hydrolases"/>
    <property type="match status" value="1"/>
</dbReference>
<feature type="compositionally biased region" description="Low complexity" evidence="7">
    <location>
        <begin position="29"/>
        <end position="38"/>
    </location>
</feature>
<keyword evidence="3" id="KW-0547">Nucleotide-binding</keyword>
<dbReference type="SMART" id="SM00382">
    <property type="entry name" value="AAA"/>
    <property type="match status" value="1"/>
</dbReference>
<dbReference type="SUPFAM" id="SSF52540">
    <property type="entry name" value="P-loop containing nucleoside triphosphate hydrolases"/>
    <property type="match status" value="1"/>
</dbReference>
<accession>A0A8B8PGF2</accession>
<organism evidence="9 10">
    <name type="scientific">Rhodamnia argentea</name>
    <dbReference type="NCBI Taxonomy" id="178133"/>
    <lineage>
        <taxon>Eukaryota</taxon>
        <taxon>Viridiplantae</taxon>
        <taxon>Streptophyta</taxon>
        <taxon>Embryophyta</taxon>
        <taxon>Tracheophyta</taxon>
        <taxon>Spermatophyta</taxon>
        <taxon>Magnoliopsida</taxon>
        <taxon>eudicotyledons</taxon>
        <taxon>Gunneridae</taxon>
        <taxon>Pentapetalae</taxon>
        <taxon>rosids</taxon>
        <taxon>malvids</taxon>
        <taxon>Myrtales</taxon>
        <taxon>Myrtaceae</taxon>
        <taxon>Myrtoideae</taxon>
        <taxon>Myrteae</taxon>
        <taxon>Australasian group</taxon>
        <taxon>Rhodamnia</taxon>
    </lineage>
</organism>
<dbReference type="SMART" id="SM00962">
    <property type="entry name" value="SRP54"/>
    <property type="match status" value="1"/>
</dbReference>
<evidence type="ECO:0000256" key="2">
    <source>
        <dbReference type="ARBA" id="ARBA00008531"/>
    </source>
</evidence>
<evidence type="ECO:0000256" key="6">
    <source>
        <dbReference type="ARBA" id="ARBA00023170"/>
    </source>
</evidence>
<dbReference type="AlphaFoldDB" id="A0A8B8PGF2"/>
<feature type="region of interest" description="Disordered" evidence="7">
    <location>
        <begin position="1"/>
        <end position="52"/>
    </location>
</feature>
<dbReference type="RefSeq" id="XP_030533769.1">
    <property type="nucleotide sequence ID" value="XM_030677909.1"/>
</dbReference>
<keyword evidence="5" id="KW-0472">Membrane</keyword>
<evidence type="ECO:0000313" key="13">
    <source>
        <dbReference type="RefSeq" id="XP_048132108.1"/>
    </source>
</evidence>
<evidence type="ECO:0000313" key="9">
    <source>
        <dbReference type="Proteomes" id="UP000827889"/>
    </source>
</evidence>
<reference evidence="10 11" key="1">
    <citation type="submission" date="2025-04" db="UniProtKB">
        <authorList>
            <consortium name="RefSeq"/>
        </authorList>
    </citation>
    <scope>IDENTIFICATION</scope>
    <source>
        <tissue evidence="13">Leaf</tissue>
    </source>
</reference>
<evidence type="ECO:0000256" key="5">
    <source>
        <dbReference type="ARBA" id="ARBA00023136"/>
    </source>
</evidence>
<dbReference type="PANTHER" id="PTHR43134">
    <property type="entry name" value="SIGNAL RECOGNITION PARTICLE RECEPTOR SUBUNIT ALPHA"/>
    <property type="match status" value="1"/>
</dbReference>
<dbReference type="GO" id="GO:0003924">
    <property type="term" value="F:GTPase activity"/>
    <property type="evidence" value="ECO:0007669"/>
    <property type="project" value="TreeGrafter"/>
</dbReference>
<dbReference type="Proteomes" id="UP000827889">
    <property type="component" value="Chromosome 3"/>
</dbReference>
<dbReference type="GO" id="GO:0005047">
    <property type="term" value="F:signal recognition particle binding"/>
    <property type="evidence" value="ECO:0007669"/>
    <property type="project" value="TreeGrafter"/>
</dbReference>
<dbReference type="CDD" id="cd17874">
    <property type="entry name" value="FtsY"/>
    <property type="match status" value="1"/>
</dbReference>
<proteinExistence type="inferred from homology"/>
<dbReference type="PROSITE" id="PS00300">
    <property type="entry name" value="SRP54"/>
    <property type="match status" value="1"/>
</dbReference>
<evidence type="ECO:0000256" key="7">
    <source>
        <dbReference type="SAM" id="MobiDB-lite"/>
    </source>
</evidence>
<dbReference type="FunFam" id="1.20.120.140:FF:000006">
    <property type="entry name" value="Cell division FtsY, chloroplastic-like protein"/>
    <property type="match status" value="1"/>
</dbReference>
<dbReference type="GO" id="GO:0006614">
    <property type="term" value="P:SRP-dependent cotranslational protein targeting to membrane"/>
    <property type="evidence" value="ECO:0007669"/>
    <property type="project" value="InterPro"/>
</dbReference>
<dbReference type="OrthoDB" id="1727884at2759"/>
<dbReference type="Gene3D" id="1.20.120.140">
    <property type="entry name" value="Signal recognition particle SRP54, nucleotide-binding domain"/>
    <property type="match status" value="1"/>
</dbReference>
<dbReference type="GO" id="GO:0005737">
    <property type="term" value="C:cytoplasm"/>
    <property type="evidence" value="ECO:0007669"/>
    <property type="project" value="UniProtKB-ARBA"/>
</dbReference>
<comment type="similarity">
    <text evidence="2">Belongs to the GTP-binding SRP family.</text>
</comment>
<dbReference type="KEGG" id="rarg:115743203"/>
<dbReference type="RefSeq" id="XP_048132108.1">
    <property type="nucleotide sequence ID" value="XM_048276151.1"/>
</dbReference>
<dbReference type="InterPro" id="IPR036225">
    <property type="entry name" value="SRP/SRP_N"/>
</dbReference>
<evidence type="ECO:0000256" key="3">
    <source>
        <dbReference type="ARBA" id="ARBA00022741"/>
    </source>
</evidence>
<keyword evidence="10 11" id="KW-0132">Cell division</keyword>
<feature type="compositionally biased region" description="Pro residues" evidence="7">
    <location>
        <begin position="17"/>
        <end position="28"/>
    </location>
</feature>
<dbReference type="InterPro" id="IPR027417">
    <property type="entry name" value="P-loop_NTPase"/>
</dbReference>
<evidence type="ECO:0000256" key="1">
    <source>
        <dbReference type="ARBA" id="ARBA00004170"/>
    </source>
</evidence>